<keyword evidence="1" id="KW-0732">Signal</keyword>
<gene>
    <name evidence="3" type="ORF">NX722_17565</name>
</gene>
<dbReference type="InterPro" id="IPR029058">
    <property type="entry name" value="AB_hydrolase_fold"/>
</dbReference>
<feature type="chain" id="PRO_5045170886" evidence="1">
    <location>
        <begin position="25"/>
        <end position="393"/>
    </location>
</feature>
<organism evidence="3 4">
    <name type="scientific">Endozoicomonas gorgoniicola</name>
    <dbReference type="NCBI Taxonomy" id="1234144"/>
    <lineage>
        <taxon>Bacteria</taxon>
        <taxon>Pseudomonadati</taxon>
        <taxon>Pseudomonadota</taxon>
        <taxon>Gammaproteobacteria</taxon>
        <taxon>Oceanospirillales</taxon>
        <taxon>Endozoicomonadaceae</taxon>
        <taxon>Endozoicomonas</taxon>
    </lineage>
</organism>
<evidence type="ECO:0000259" key="2">
    <source>
        <dbReference type="Pfam" id="PF12146"/>
    </source>
</evidence>
<dbReference type="InterPro" id="IPR051044">
    <property type="entry name" value="MAG_DAG_Lipase"/>
</dbReference>
<keyword evidence="3" id="KW-0378">Hydrolase</keyword>
<evidence type="ECO:0000313" key="3">
    <source>
        <dbReference type="EMBL" id="MCW7554395.1"/>
    </source>
</evidence>
<keyword evidence="4" id="KW-1185">Reference proteome</keyword>
<proteinExistence type="predicted"/>
<feature type="signal peptide" evidence="1">
    <location>
        <begin position="1"/>
        <end position="24"/>
    </location>
</feature>
<reference evidence="3 4" key="1">
    <citation type="submission" date="2022-10" db="EMBL/GenBank/DDBJ databases">
        <title>High-quality genome sequences of two octocoral-associated bacteria, Endozoicomonas euniceicola EF212 and Endozoicomonas gorgoniicola PS125.</title>
        <authorList>
            <person name="Chiou Y.-J."/>
            <person name="Chen Y.-H."/>
        </authorList>
    </citation>
    <scope>NUCLEOTIDE SEQUENCE [LARGE SCALE GENOMIC DNA]</scope>
    <source>
        <strain evidence="3 4">PS125</strain>
    </source>
</reference>
<sequence length="393" mass="43846">MLYRPVITSLLLALFFSLTGCSQAPDSPAFTVSGSQPAYDQSTFAGYINDTRTWLEANRAFITHNKTLELDSNSPFELLPASNTTTTTTKKGILLVHGLGDSPYSFVDIAPVLAQQGFLVRTILLPGHGSKPADLIQVHMEDWQTTVAHHTQLLASEVDELWLGGFSTGANLITSWALQQKPGMVQGMLLFSPGYKPKSSLVALSPALSYFKDWTDIDLTSNYVRYDSLAVNGAGEYYKTSKAVRHDLEHKPVPFPVLMTISENDSVIDAHTVLRLFESRFTNTRSQLVWYGSSPETKDTRVSVFDSSIPELNISNFSHMNVLFAPANPYYGENGSYRMCDNGQTLQADKKCPKAKNIWYSAWGYREKGKIHARLTWNPYFSELEKSIKTITQ</sequence>
<dbReference type="Pfam" id="PF12146">
    <property type="entry name" value="Hydrolase_4"/>
    <property type="match status" value="1"/>
</dbReference>
<dbReference type="RefSeq" id="WP_262564145.1">
    <property type="nucleotide sequence ID" value="NZ_JAPFCC010000001.1"/>
</dbReference>
<dbReference type="EMBL" id="JAPFCC010000001">
    <property type="protein sequence ID" value="MCW7554395.1"/>
    <property type="molecule type" value="Genomic_DNA"/>
</dbReference>
<dbReference type="Gene3D" id="3.40.50.1820">
    <property type="entry name" value="alpha/beta hydrolase"/>
    <property type="match status" value="1"/>
</dbReference>
<dbReference type="PROSITE" id="PS51257">
    <property type="entry name" value="PROKAR_LIPOPROTEIN"/>
    <property type="match status" value="1"/>
</dbReference>
<protein>
    <submittedName>
        <fullName evidence="3">Alpha/beta fold hydrolase</fullName>
    </submittedName>
</protein>
<dbReference type="Proteomes" id="UP001209854">
    <property type="component" value="Unassembled WGS sequence"/>
</dbReference>
<feature type="domain" description="Serine aminopeptidase S33" evidence="2">
    <location>
        <begin position="89"/>
        <end position="204"/>
    </location>
</feature>
<dbReference type="GO" id="GO:0016787">
    <property type="term" value="F:hydrolase activity"/>
    <property type="evidence" value="ECO:0007669"/>
    <property type="project" value="UniProtKB-KW"/>
</dbReference>
<evidence type="ECO:0000256" key="1">
    <source>
        <dbReference type="SAM" id="SignalP"/>
    </source>
</evidence>
<dbReference type="SUPFAM" id="SSF53474">
    <property type="entry name" value="alpha/beta-Hydrolases"/>
    <property type="match status" value="1"/>
</dbReference>
<accession>A0ABT3MYE9</accession>
<dbReference type="PANTHER" id="PTHR11614">
    <property type="entry name" value="PHOSPHOLIPASE-RELATED"/>
    <property type="match status" value="1"/>
</dbReference>
<comment type="caution">
    <text evidence="3">The sequence shown here is derived from an EMBL/GenBank/DDBJ whole genome shotgun (WGS) entry which is preliminary data.</text>
</comment>
<name>A0ABT3MYE9_9GAMM</name>
<evidence type="ECO:0000313" key="4">
    <source>
        <dbReference type="Proteomes" id="UP001209854"/>
    </source>
</evidence>
<dbReference type="InterPro" id="IPR022742">
    <property type="entry name" value="Hydrolase_4"/>
</dbReference>